<name>A0A6M3L0J2_9ZZZZ</name>
<dbReference type="Gene3D" id="1.20.120.1910">
    <property type="entry name" value="Cysteine-tRNA ligase, C-terminal anti-codon recognition domain"/>
    <property type="match status" value="1"/>
</dbReference>
<sequence length="109" mass="12890">MTDSEAQPHILRMEELRAAGKYGESDKIRLMLLENGLEVRNTRGGTRILKKKENPDYSNIKPLSRDELEEEYRKRIKAFYETGNGYSWVALSHNEEGCRYNEKYFHDNF</sequence>
<gene>
    <name evidence="1" type="ORF">MM415B03103_0011</name>
</gene>
<evidence type="ECO:0000313" key="1">
    <source>
        <dbReference type="EMBL" id="QJA86878.1"/>
    </source>
</evidence>
<reference evidence="1" key="1">
    <citation type="submission" date="2020-03" db="EMBL/GenBank/DDBJ databases">
        <title>The deep terrestrial virosphere.</title>
        <authorList>
            <person name="Holmfeldt K."/>
            <person name="Nilsson E."/>
            <person name="Simone D."/>
            <person name="Lopez-Fernandez M."/>
            <person name="Wu X."/>
            <person name="de Brujin I."/>
            <person name="Lundin D."/>
            <person name="Andersson A."/>
            <person name="Bertilsson S."/>
            <person name="Dopson M."/>
        </authorList>
    </citation>
    <scope>NUCLEOTIDE SEQUENCE</scope>
    <source>
        <strain evidence="1">MM415B03103</strain>
    </source>
</reference>
<protein>
    <submittedName>
        <fullName evidence="1">Uncharacterized protein</fullName>
    </submittedName>
</protein>
<dbReference type="AlphaFoldDB" id="A0A6M3L0J2"/>
<accession>A0A6M3L0J2</accession>
<proteinExistence type="predicted"/>
<dbReference type="EMBL" id="MT142665">
    <property type="protein sequence ID" value="QJA86878.1"/>
    <property type="molecule type" value="Genomic_DNA"/>
</dbReference>
<organism evidence="1">
    <name type="scientific">viral metagenome</name>
    <dbReference type="NCBI Taxonomy" id="1070528"/>
    <lineage>
        <taxon>unclassified sequences</taxon>
        <taxon>metagenomes</taxon>
        <taxon>organismal metagenomes</taxon>
    </lineage>
</organism>